<dbReference type="EMBL" id="AMGX01000002">
    <property type="protein sequence ID" value="EXJ75214.1"/>
    <property type="molecule type" value="Genomic_DNA"/>
</dbReference>
<gene>
    <name evidence="1" type="ORF">A1O5_01910</name>
</gene>
<sequence length="151" mass="16760">MASTPPSPGERFEIASQHAALIRALLSHPATNLTTAGLPDRTKTHPTLYNVTDFELRTYKEYLLPILPPDAEKISPALAISQAEEVQENPDLMSDDMYPRMNVGGFGEKWRDAIGRTVMITDIILNTSRQILFGGTFDFGNEVKEKARALD</sequence>
<dbReference type="AlphaFoldDB" id="W9XY48"/>
<proteinExistence type="predicted"/>
<evidence type="ECO:0000313" key="1">
    <source>
        <dbReference type="EMBL" id="EXJ75214.1"/>
    </source>
</evidence>
<keyword evidence="2" id="KW-1185">Reference proteome</keyword>
<organism evidence="1 2">
    <name type="scientific">Cladophialophora psammophila CBS 110553</name>
    <dbReference type="NCBI Taxonomy" id="1182543"/>
    <lineage>
        <taxon>Eukaryota</taxon>
        <taxon>Fungi</taxon>
        <taxon>Dikarya</taxon>
        <taxon>Ascomycota</taxon>
        <taxon>Pezizomycotina</taxon>
        <taxon>Eurotiomycetes</taxon>
        <taxon>Chaetothyriomycetidae</taxon>
        <taxon>Chaetothyriales</taxon>
        <taxon>Herpotrichiellaceae</taxon>
        <taxon>Cladophialophora</taxon>
    </lineage>
</organism>
<dbReference type="eggNOG" id="ENOG502R9VW">
    <property type="taxonomic scope" value="Eukaryota"/>
</dbReference>
<comment type="caution">
    <text evidence="1">The sequence shown here is derived from an EMBL/GenBank/DDBJ whole genome shotgun (WGS) entry which is preliminary data.</text>
</comment>
<name>W9XY48_9EURO</name>
<dbReference type="HOGENOM" id="CLU_1717581_0_0_1"/>
<dbReference type="OrthoDB" id="4129651at2759"/>
<reference evidence="1 2" key="1">
    <citation type="submission" date="2013-03" db="EMBL/GenBank/DDBJ databases">
        <title>The Genome Sequence of Cladophialophora psammophila CBS 110553.</title>
        <authorList>
            <consortium name="The Broad Institute Genomics Platform"/>
            <person name="Cuomo C."/>
            <person name="de Hoog S."/>
            <person name="Gorbushina A."/>
            <person name="Walker B."/>
            <person name="Young S.K."/>
            <person name="Zeng Q."/>
            <person name="Gargeya S."/>
            <person name="Fitzgerald M."/>
            <person name="Haas B."/>
            <person name="Abouelleil A."/>
            <person name="Allen A.W."/>
            <person name="Alvarado L."/>
            <person name="Arachchi H.M."/>
            <person name="Berlin A.M."/>
            <person name="Chapman S.B."/>
            <person name="Gainer-Dewar J."/>
            <person name="Goldberg J."/>
            <person name="Griggs A."/>
            <person name="Gujja S."/>
            <person name="Hansen M."/>
            <person name="Howarth C."/>
            <person name="Imamovic A."/>
            <person name="Ireland A."/>
            <person name="Larimer J."/>
            <person name="McCowan C."/>
            <person name="Murphy C."/>
            <person name="Pearson M."/>
            <person name="Poon T.W."/>
            <person name="Priest M."/>
            <person name="Roberts A."/>
            <person name="Saif S."/>
            <person name="Shea T."/>
            <person name="Sisk P."/>
            <person name="Sykes S."/>
            <person name="Wortman J."/>
            <person name="Nusbaum C."/>
            <person name="Birren B."/>
        </authorList>
    </citation>
    <scope>NUCLEOTIDE SEQUENCE [LARGE SCALE GENOMIC DNA]</scope>
    <source>
        <strain evidence="1 2">CBS 110553</strain>
    </source>
</reference>
<accession>W9XY48</accession>
<dbReference type="GeneID" id="19186643"/>
<evidence type="ECO:0000313" key="2">
    <source>
        <dbReference type="Proteomes" id="UP000019471"/>
    </source>
</evidence>
<protein>
    <submittedName>
        <fullName evidence="1">Uncharacterized protein</fullName>
    </submittedName>
</protein>
<dbReference type="Proteomes" id="UP000019471">
    <property type="component" value="Unassembled WGS sequence"/>
</dbReference>
<dbReference type="RefSeq" id="XP_007740716.1">
    <property type="nucleotide sequence ID" value="XM_007742526.1"/>
</dbReference>